<dbReference type="CDD" id="cd07067">
    <property type="entry name" value="HP_PGM_like"/>
    <property type="match status" value="1"/>
</dbReference>
<dbReference type="GeneID" id="73325632"/>
<dbReference type="AlphaFoldDB" id="A0AA37LC73"/>
<dbReference type="GO" id="GO:0004331">
    <property type="term" value="F:fructose-2,6-bisphosphate 2-phosphatase activity"/>
    <property type="evidence" value="ECO:0007669"/>
    <property type="project" value="TreeGrafter"/>
</dbReference>
<dbReference type="PROSITE" id="PS00175">
    <property type="entry name" value="PG_MUTASE"/>
    <property type="match status" value="1"/>
</dbReference>
<name>A0AA37LC73_9PEZI</name>
<dbReference type="RefSeq" id="XP_049126999.1">
    <property type="nucleotide sequence ID" value="XM_049271042.1"/>
</dbReference>
<evidence type="ECO:0000313" key="4">
    <source>
        <dbReference type="EMBL" id="GKT44649.1"/>
    </source>
</evidence>
<keyword evidence="1" id="KW-0378">Hydrolase</keyword>
<evidence type="ECO:0000256" key="1">
    <source>
        <dbReference type="ARBA" id="ARBA00022801"/>
    </source>
</evidence>
<organism evidence="4 5">
    <name type="scientific">Colletotrichum spaethianum</name>
    <dbReference type="NCBI Taxonomy" id="700344"/>
    <lineage>
        <taxon>Eukaryota</taxon>
        <taxon>Fungi</taxon>
        <taxon>Dikarya</taxon>
        <taxon>Ascomycota</taxon>
        <taxon>Pezizomycotina</taxon>
        <taxon>Sordariomycetes</taxon>
        <taxon>Hypocreomycetidae</taxon>
        <taxon>Glomerellales</taxon>
        <taxon>Glomerellaceae</taxon>
        <taxon>Colletotrichum</taxon>
        <taxon>Colletotrichum spaethianum species complex</taxon>
    </lineage>
</organism>
<evidence type="ECO:0000256" key="2">
    <source>
        <dbReference type="PIRSR" id="PIRSR613078-2"/>
    </source>
</evidence>
<sequence length="293" mass="31757">MGAIHLYLVRHGESVDNVANLYAGSRDAPLTTHGVLQARRLGTHLATRTASASASITHIFTSNLQRAHRTAAAVRDAVAASHPSNTSVLHGLQPLSSRARGIEVVQLPELREKHFGTGEGQRFGTRSRSGSGRPRHDGAETHDAMRMRIERFFDNYLSPIFACVDAESGDGVESIVVVAHGIILGVLARVLHAPGNFALVSAQEDQLQMSWSNSGYVEMHIMTTPAPAIAWKDAALTAKWPGLSLKIVAVNCTEHLKGLKKTRGGIGSAKFDEKQRQLSSYFATTSKKRKHET</sequence>
<dbReference type="InterPro" id="IPR013078">
    <property type="entry name" value="His_Pase_superF_clade-1"/>
</dbReference>
<protein>
    <submittedName>
        <fullName evidence="4">Phosphatase</fullName>
    </submittedName>
</protein>
<dbReference type="GO" id="GO:0043456">
    <property type="term" value="P:regulation of pentose-phosphate shunt"/>
    <property type="evidence" value="ECO:0007669"/>
    <property type="project" value="TreeGrafter"/>
</dbReference>
<dbReference type="PANTHER" id="PTHR46517">
    <property type="entry name" value="FRUCTOSE-2,6-BISPHOSPHATASE TIGAR"/>
    <property type="match status" value="1"/>
</dbReference>
<gene>
    <name evidence="4" type="ORF">ColSpa_04830</name>
</gene>
<dbReference type="Gene3D" id="3.40.50.1240">
    <property type="entry name" value="Phosphoglycerate mutase-like"/>
    <property type="match status" value="1"/>
</dbReference>
<comment type="caution">
    <text evidence="4">The sequence shown here is derived from an EMBL/GenBank/DDBJ whole genome shotgun (WGS) entry which is preliminary data.</text>
</comment>
<dbReference type="GO" id="GO:0005829">
    <property type="term" value="C:cytosol"/>
    <property type="evidence" value="ECO:0007669"/>
    <property type="project" value="TreeGrafter"/>
</dbReference>
<dbReference type="SMART" id="SM00855">
    <property type="entry name" value="PGAM"/>
    <property type="match status" value="1"/>
</dbReference>
<feature type="binding site" evidence="2">
    <location>
        <position position="66"/>
    </location>
    <ligand>
        <name>substrate</name>
    </ligand>
</feature>
<dbReference type="SUPFAM" id="SSF53254">
    <property type="entry name" value="Phosphoglycerate mutase-like"/>
    <property type="match status" value="1"/>
</dbReference>
<feature type="compositionally biased region" description="Low complexity" evidence="3">
    <location>
        <begin position="120"/>
        <end position="132"/>
    </location>
</feature>
<dbReference type="Proteomes" id="UP001055115">
    <property type="component" value="Unassembled WGS sequence"/>
</dbReference>
<dbReference type="InterPro" id="IPR029033">
    <property type="entry name" value="His_PPase_superfam"/>
</dbReference>
<keyword evidence="5" id="KW-1185">Reference proteome</keyword>
<dbReference type="Pfam" id="PF00300">
    <property type="entry name" value="His_Phos_1"/>
    <property type="match status" value="2"/>
</dbReference>
<proteinExistence type="predicted"/>
<evidence type="ECO:0000256" key="3">
    <source>
        <dbReference type="SAM" id="MobiDB-lite"/>
    </source>
</evidence>
<dbReference type="InterPro" id="IPR051695">
    <property type="entry name" value="Phosphoglycerate_Mutase"/>
</dbReference>
<dbReference type="EMBL" id="BQXU01000010">
    <property type="protein sequence ID" value="GKT44649.1"/>
    <property type="molecule type" value="Genomic_DNA"/>
</dbReference>
<evidence type="ECO:0000313" key="5">
    <source>
        <dbReference type="Proteomes" id="UP001055115"/>
    </source>
</evidence>
<dbReference type="GO" id="GO:0045820">
    <property type="term" value="P:negative regulation of glycolytic process"/>
    <property type="evidence" value="ECO:0007669"/>
    <property type="project" value="TreeGrafter"/>
</dbReference>
<feature type="binding site" evidence="2">
    <location>
        <begin position="10"/>
        <end position="17"/>
    </location>
    <ligand>
        <name>substrate</name>
    </ligand>
</feature>
<reference evidence="4 5" key="1">
    <citation type="submission" date="2022-03" db="EMBL/GenBank/DDBJ databases">
        <title>Genome data of Colletotrichum spp.</title>
        <authorList>
            <person name="Utami Y.D."/>
            <person name="Hiruma K."/>
        </authorList>
    </citation>
    <scope>NUCLEOTIDE SEQUENCE [LARGE SCALE GENOMIC DNA]</scope>
    <source>
        <strain evidence="4 5">MAFF 239500</strain>
    </source>
</reference>
<accession>A0AA37LC73</accession>
<feature type="region of interest" description="Disordered" evidence="3">
    <location>
        <begin position="116"/>
        <end position="139"/>
    </location>
</feature>
<dbReference type="PANTHER" id="PTHR46517:SF1">
    <property type="entry name" value="FRUCTOSE-2,6-BISPHOSPHATASE TIGAR"/>
    <property type="match status" value="1"/>
</dbReference>
<dbReference type="InterPro" id="IPR001345">
    <property type="entry name" value="PG/BPGM_mutase_AS"/>
</dbReference>